<reference evidence="4 5" key="1">
    <citation type="submission" date="2019-02" db="EMBL/GenBank/DDBJ databases">
        <title>Deep-cultivation of Planctomycetes and their phenomic and genomic characterization uncovers novel biology.</title>
        <authorList>
            <person name="Wiegand S."/>
            <person name="Jogler M."/>
            <person name="Boedeker C."/>
            <person name="Pinto D."/>
            <person name="Vollmers J."/>
            <person name="Rivas-Marin E."/>
            <person name="Kohn T."/>
            <person name="Peeters S.H."/>
            <person name="Heuer A."/>
            <person name="Rast P."/>
            <person name="Oberbeckmann S."/>
            <person name="Bunk B."/>
            <person name="Jeske O."/>
            <person name="Meyerdierks A."/>
            <person name="Storesund J.E."/>
            <person name="Kallscheuer N."/>
            <person name="Luecker S."/>
            <person name="Lage O.M."/>
            <person name="Pohl T."/>
            <person name="Merkel B.J."/>
            <person name="Hornburger P."/>
            <person name="Mueller R.-W."/>
            <person name="Bruemmer F."/>
            <person name="Labrenz M."/>
            <person name="Spormann A.M."/>
            <person name="Op den Camp H."/>
            <person name="Overmann J."/>
            <person name="Amann R."/>
            <person name="Jetten M.S.M."/>
            <person name="Mascher T."/>
            <person name="Medema M.H."/>
            <person name="Devos D.P."/>
            <person name="Kaster A.-K."/>
            <person name="Ovreas L."/>
            <person name="Rohde M."/>
            <person name="Galperin M.Y."/>
            <person name="Jogler C."/>
        </authorList>
    </citation>
    <scope>NUCLEOTIDE SEQUENCE [LARGE SCALE GENOMIC DNA]</scope>
    <source>
        <strain evidence="4 5">Mal52</strain>
    </source>
</reference>
<dbReference type="NCBIfam" id="TIGR02595">
    <property type="entry name" value="PEP_CTERM"/>
    <property type="match status" value="1"/>
</dbReference>
<keyword evidence="1" id="KW-0812">Transmembrane</keyword>
<dbReference type="InterPro" id="IPR013424">
    <property type="entry name" value="Ice-binding_C"/>
</dbReference>
<dbReference type="Proteomes" id="UP000319383">
    <property type="component" value="Chromosome"/>
</dbReference>
<keyword evidence="1" id="KW-0472">Membrane</keyword>
<sequence length="319" mass="32266" precursor="true">MKKSLFVASLVAAALLMPGTKAQAQFGIGFNSPVDMNFSVFDNANGNGNTYNDVTDITRLTFSGAVASNHLGAGNATNGDAVHTVGGVVATSYLTGPTNAYSPLIPPISGTGVGGGLSFLELTATVDAMGVMFNVVDNNNFQVALTAVTVNFYVDNIDPAAAGTGNYNSGDASTWVDGTPVASFTLVPGTGIISFAGAGVAGSTEFGSVLTSDPVLGFLAGEITELVGNLLMYVTTDDEPLPPLPGEPGYPGTLPSNIDAVFPGFSNGWGTGIDVQAAIDGSSTFEVVPEPSSFVLLSLGGVALVGVAARRRRNAKKAA</sequence>
<accession>A0A517ZJQ5</accession>
<keyword evidence="2" id="KW-0732">Signal</keyword>
<name>A0A517ZJQ5_9PLAN</name>
<evidence type="ECO:0000313" key="5">
    <source>
        <dbReference type="Proteomes" id="UP000319383"/>
    </source>
</evidence>
<evidence type="ECO:0000256" key="2">
    <source>
        <dbReference type="SAM" id="SignalP"/>
    </source>
</evidence>
<feature type="domain" description="Ice-binding protein C-terminal" evidence="3">
    <location>
        <begin position="288"/>
        <end position="312"/>
    </location>
</feature>
<dbReference type="KEGG" id="sdyn:Mal52_11750"/>
<dbReference type="Pfam" id="PF07589">
    <property type="entry name" value="PEP-CTERM"/>
    <property type="match status" value="1"/>
</dbReference>
<dbReference type="AlphaFoldDB" id="A0A517ZJQ5"/>
<gene>
    <name evidence="4" type="ORF">Mal52_11750</name>
</gene>
<dbReference type="EMBL" id="CP036276">
    <property type="protein sequence ID" value="QDU42708.1"/>
    <property type="molecule type" value="Genomic_DNA"/>
</dbReference>
<feature type="chain" id="PRO_5021722814" evidence="2">
    <location>
        <begin position="25"/>
        <end position="319"/>
    </location>
</feature>
<proteinExistence type="predicted"/>
<evidence type="ECO:0000259" key="3">
    <source>
        <dbReference type="Pfam" id="PF07589"/>
    </source>
</evidence>
<organism evidence="4 5">
    <name type="scientific">Symmachiella dynata</name>
    <dbReference type="NCBI Taxonomy" id="2527995"/>
    <lineage>
        <taxon>Bacteria</taxon>
        <taxon>Pseudomonadati</taxon>
        <taxon>Planctomycetota</taxon>
        <taxon>Planctomycetia</taxon>
        <taxon>Planctomycetales</taxon>
        <taxon>Planctomycetaceae</taxon>
        <taxon>Symmachiella</taxon>
    </lineage>
</organism>
<dbReference type="RefSeq" id="WP_145374724.1">
    <property type="nucleotide sequence ID" value="NZ_CP036276.1"/>
</dbReference>
<feature type="signal peptide" evidence="2">
    <location>
        <begin position="1"/>
        <end position="24"/>
    </location>
</feature>
<keyword evidence="5" id="KW-1185">Reference proteome</keyword>
<protein>
    <submittedName>
        <fullName evidence="4">PEP-CTERM motif protein</fullName>
    </submittedName>
</protein>
<keyword evidence="1" id="KW-1133">Transmembrane helix</keyword>
<feature type="transmembrane region" description="Helical" evidence="1">
    <location>
        <begin position="292"/>
        <end position="309"/>
    </location>
</feature>
<evidence type="ECO:0000313" key="4">
    <source>
        <dbReference type="EMBL" id="QDU42708.1"/>
    </source>
</evidence>
<evidence type="ECO:0000256" key="1">
    <source>
        <dbReference type="SAM" id="Phobius"/>
    </source>
</evidence>